<dbReference type="EMBL" id="NNRM01000021">
    <property type="protein sequence ID" value="OYR25757.1"/>
    <property type="molecule type" value="Genomic_DNA"/>
</dbReference>
<sequence length="94" mass="10173">MASKELIALVAEAIIDNPPIETMTDDEIIIDWSPTAKAAISTILAALQEPTEGMLKEAHKAENESAVHNYGSLPSATDYWDFMLNASPLGEQSE</sequence>
<name>A0A256GF36_9HYPH</name>
<evidence type="ECO:0000313" key="2">
    <source>
        <dbReference type="Proteomes" id="UP000216188"/>
    </source>
</evidence>
<dbReference type="Proteomes" id="UP000216188">
    <property type="component" value="Unassembled WGS sequence"/>
</dbReference>
<gene>
    <name evidence="1" type="ORF">CEV34_2638</name>
</gene>
<evidence type="ECO:0000313" key="1">
    <source>
        <dbReference type="EMBL" id="OYR25757.1"/>
    </source>
</evidence>
<comment type="caution">
    <text evidence="1">The sequence shown here is derived from an EMBL/GenBank/DDBJ whole genome shotgun (WGS) entry which is preliminary data.</text>
</comment>
<dbReference type="RefSeq" id="WP_094543665.1">
    <property type="nucleotide sequence ID" value="NZ_JBHEEM010000011.1"/>
</dbReference>
<reference evidence="1 2" key="1">
    <citation type="submission" date="2017-07" db="EMBL/GenBank/DDBJ databases">
        <title>Phylogenetic study on the rhizospheric bacterium Ochrobactrum sp. A44.</title>
        <authorList>
            <person name="Krzyzanowska D.M."/>
            <person name="Ossowicki A."/>
            <person name="Rajewska M."/>
            <person name="Maciag T."/>
            <person name="Kaczynski Z."/>
            <person name="Czerwicka M."/>
            <person name="Jafra S."/>
        </authorList>
    </citation>
    <scope>NUCLEOTIDE SEQUENCE [LARGE SCALE GENOMIC DNA]</scope>
    <source>
        <strain evidence="1 2">CCUG 30717</strain>
    </source>
</reference>
<protein>
    <submittedName>
        <fullName evidence="1">Uncharacterized protein</fullName>
    </submittedName>
</protein>
<accession>A0A256GF36</accession>
<proteinExistence type="predicted"/>
<organism evidence="1 2">
    <name type="scientific">Brucella pseudogrignonensis</name>
    <dbReference type="NCBI Taxonomy" id="419475"/>
    <lineage>
        <taxon>Bacteria</taxon>
        <taxon>Pseudomonadati</taxon>
        <taxon>Pseudomonadota</taxon>
        <taxon>Alphaproteobacteria</taxon>
        <taxon>Hyphomicrobiales</taxon>
        <taxon>Brucellaceae</taxon>
        <taxon>Brucella/Ochrobactrum group</taxon>
        <taxon>Brucella</taxon>
    </lineage>
</organism>
<dbReference type="AlphaFoldDB" id="A0A256GF36"/>
<keyword evidence="2" id="KW-1185">Reference proteome</keyword>